<dbReference type="KEGG" id="sla:SERLADRAFT_386535"/>
<dbReference type="AlphaFoldDB" id="F8NTY9"/>
<dbReference type="GeneID" id="18811219"/>
<organism>
    <name type="scientific">Serpula lacrymans var. lacrymans (strain S7.9)</name>
    <name type="common">Dry rot fungus</name>
    <dbReference type="NCBI Taxonomy" id="578457"/>
    <lineage>
        <taxon>Eukaryota</taxon>
        <taxon>Fungi</taxon>
        <taxon>Dikarya</taxon>
        <taxon>Basidiomycota</taxon>
        <taxon>Agaricomycotina</taxon>
        <taxon>Agaricomycetes</taxon>
        <taxon>Agaricomycetidae</taxon>
        <taxon>Boletales</taxon>
        <taxon>Coniophorineae</taxon>
        <taxon>Serpulaceae</taxon>
        <taxon>Serpula</taxon>
    </lineage>
</organism>
<dbReference type="Proteomes" id="UP000008064">
    <property type="component" value="Unassembled WGS sequence"/>
</dbReference>
<protein>
    <submittedName>
        <fullName evidence="1">Uncharacterized protein</fullName>
    </submittedName>
</protein>
<dbReference type="HOGENOM" id="CLU_3088753_0_0_1"/>
<dbReference type="RefSeq" id="XP_007317238.1">
    <property type="nucleotide sequence ID" value="XM_007317176.1"/>
</dbReference>
<evidence type="ECO:0000313" key="1">
    <source>
        <dbReference type="EMBL" id="EGO25116.1"/>
    </source>
</evidence>
<proteinExistence type="predicted"/>
<gene>
    <name evidence="1" type="ORF">SERLADRAFT_386535</name>
</gene>
<sequence>MEAYTQKLSVNQVRQMVCQRMLPAPVLNRDCWQVLRPSVSEEARLLLQFQLG</sequence>
<accession>F8NTY9</accession>
<dbReference type="EMBL" id="GL945433">
    <property type="protein sequence ID" value="EGO25116.1"/>
    <property type="molecule type" value="Genomic_DNA"/>
</dbReference>
<name>F8NTY9_SERL9</name>
<reference evidence="1" key="1">
    <citation type="submission" date="2011-04" db="EMBL/GenBank/DDBJ databases">
        <title>Evolution of plant cell wall degrading machinery underlies the functional diversity of forest fungi.</title>
        <authorList>
            <consortium name="US DOE Joint Genome Institute (JGI-PGF)"/>
            <person name="Eastwood D.C."/>
            <person name="Floudas D."/>
            <person name="Binder M."/>
            <person name="Majcherczyk A."/>
            <person name="Schneider P."/>
            <person name="Aerts A."/>
            <person name="Asiegbu F.O."/>
            <person name="Baker S.E."/>
            <person name="Barry K."/>
            <person name="Bendiksby M."/>
            <person name="Blumentritt M."/>
            <person name="Coutinho P.M."/>
            <person name="Cullen D."/>
            <person name="Cullen D."/>
            <person name="Gathman A."/>
            <person name="Goodell B."/>
            <person name="Henrissat B."/>
            <person name="Ihrmark K."/>
            <person name="Kauserud H."/>
            <person name="Kohler A."/>
            <person name="LaButti K."/>
            <person name="Lapidus A."/>
            <person name="Lavin J.L."/>
            <person name="Lee Y.-H."/>
            <person name="Lindquist E."/>
            <person name="Lilly W."/>
            <person name="Lucas S."/>
            <person name="Morin E."/>
            <person name="Murat C."/>
            <person name="Oguiza J.A."/>
            <person name="Park J."/>
            <person name="Pisabarro A.G."/>
            <person name="Riley R."/>
            <person name="Rosling A."/>
            <person name="Salamov A."/>
            <person name="Schmidt O."/>
            <person name="Schmutz J."/>
            <person name="Skrede I."/>
            <person name="Stenlid J."/>
            <person name="Wiebenga A."/>
            <person name="Xie X."/>
            <person name="Kues U."/>
            <person name="Hibbett D.S."/>
            <person name="Hoffmeister D."/>
            <person name="Hogberg N."/>
            <person name="Martin F."/>
            <person name="Grigoriev I.V."/>
            <person name="Watkinson S.C."/>
        </authorList>
    </citation>
    <scope>NUCLEOTIDE SEQUENCE</scope>
    <source>
        <strain evidence="1">S7.9</strain>
    </source>
</reference>